<keyword evidence="10" id="KW-0675">Receptor</keyword>
<keyword evidence="4 8" id="KW-0812">Transmembrane</keyword>
<dbReference type="CDD" id="cd01347">
    <property type="entry name" value="ligand_gated_channel"/>
    <property type="match status" value="1"/>
</dbReference>
<protein>
    <submittedName>
        <fullName evidence="10">Colicin I receptor</fullName>
    </submittedName>
</protein>
<evidence type="ECO:0000256" key="9">
    <source>
        <dbReference type="RuleBase" id="RU003357"/>
    </source>
</evidence>
<dbReference type="Pfam" id="PF13715">
    <property type="entry name" value="CarbopepD_reg_2"/>
    <property type="match status" value="1"/>
</dbReference>
<evidence type="ECO:0000313" key="10">
    <source>
        <dbReference type="EMBL" id="CEN33333.1"/>
    </source>
</evidence>
<dbReference type="PANTHER" id="PTHR30069">
    <property type="entry name" value="TONB-DEPENDENT OUTER MEMBRANE RECEPTOR"/>
    <property type="match status" value="1"/>
</dbReference>
<evidence type="ECO:0000256" key="4">
    <source>
        <dbReference type="ARBA" id="ARBA00022692"/>
    </source>
</evidence>
<evidence type="ECO:0000256" key="6">
    <source>
        <dbReference type="ARBA" id="ARBA00023136"/>
    </source>
</evidence>
<keyword evidence="3 8" id="KW-1134">Transmembrane beta strand</keyword>
<evidence type="ECO:0000256" key="8">
    <source>
        <dbReference type="PROSITE-ProRule" id="PRU01360"/>
    </source>
</evidence>
<evidence type="ECO:0000256" key="1">
    <source>
        <dbReference type="ARBA" id="ARBA00004571"/>
    </source>
</evidence>
<dbReference type="InterPro" id="IPR036942">
    <property type="entry name" value="Beta-barrel_TonB_sf"/>
</dbReference>
<accession>A0A0B7H6S7</accession>
<keyword evidence="2 8" id="KW-0813">Transport</keyword>
<evidence type="ECO:0000256" key="3">
    <source>
        <dbReference type="ARBA" id="ARBA00022452"/>
    </source>
</evidence>
<dbReference type="AlphaFoldDB" id="A0A0B7H6S7"/>
<dbReference type="Pfam" id="PF00593">
    <property type="entry name" value="TonB_dep_Rec_b-barrel"/>
    <property type="match status" value="1"/>
</dbReference>
<dbReference type="InterPro" id="IPR039426">
    <property type="entry name" value="TonB-dep_rcpt-like"/>
</dbReference>
<dbReference type="InterPro" id="IPR037066">
    <property type="entry name" value="Plug_dom_sf"/>
</dbReference>
<dbReference type="Gene3D" id="2.170.130.10">
    <property type="entry name" value="TonB-dependent receptor, plug domain"/>
    <property type="match status" value="1"/>
</dbReference>
<dbReference type="SUPFAM" id="SSF49464">
    <property type="entry name" value="Carboxypeptidase regulatory domain-like"/>
    <property type="match status" value="1"/>
</dbReference>
<comment type="similarity">
    <text evidence="8 9">Belongs to the TonB-dependent receptor family.</text>
</comment>
<keyword evidence="6 8" id="KW-0472">Membrane</keyword>
<dbReference type="PANTHER" id="PTHR30069:SF57">
    <property type="entry name" value="TONB-DEPENDENT RECEPTOR"/>
    <property type="match status" value="1"/>
</dbReference>
<organism evidence="10 11">
    <name type="scientific">Capnocytophaga canimorsus</name>
    <dbReference type="NCBI Taxonomy" id="28188"/>
    <lineage>
        <taxon>Bacteria</taxon>
        <taxon>Pseudomonadati</taxon>
        <taxon>Bacteroidota</taxon>
        <taxon>Flavobacteriia</taxon>
        <taxon>Flavobacteriales</taxon>
        <taxon>Flavobacteriaceae</taxon>
        <taxon>Capnocytophaga</taxon>
    </lineage>
</organism>
<comment type="subcellular location">
    <subcellularLocation>
        <location evidence="1 8">Cell outer membrane</location>
        <topology evidence="1 8">Multi-pass membrane protein</topology>
    </subcellularLocation>
</comment>
<dbReference type="Proteomes" id="UP000044026">
    <property type="component" value="Unassembled WGS sequence"/>
</dbReference>
<dbReference type="InterPro" id="IPR012910">
    <property type="entry name" value="Plug_dom"/>
</dbReference>
<evidence type="ECO:0000313" key="11">
    <source>
        <dbReference type="Proteomes" id="UP000044026"/>
    </source>
</evidence>
<sequence length="757" mass="84431">MKFYTFLLLFSLSLAGFAQGGVVKGMVNSEKKSLEGASLVLENKDYKTGVASGKNGAFQLLAPAGRYTLKVSMLGYTAQEIKIEIQQGQTIEKDIELKEDVLGINEVVVTATKTEMSRKEAPVLVSITNAETLSSVRANTLMEGLVFQPGLRTEVNCQNCGFSQVRINGLEGAYSQILINSRPVFGSLNSIYGLEQIPTSMIQQIEVTRGGGSALFGSNAIAGTINIITKNPTKNEFQGGTTYHLIGGQAKDFVSVFNGSLVSDNFNNGMSFYAMHRKRNAYDANNDGFSELTQLQNINFGTKLFSEITSRKKIEAEFNVSNEKRRGGNALELPEHEADIAESIKTNLLGGNLNYEYLTRDYKHKFVTYANVQATDSDNYYGAGKDPEGYGITKQKIFVLGGQHTAHFDTNNGTFLLTSGVELKKDDISEKRLRANVLSVNQDVKSLGVFSQADWKIVPQFKVLAGLRMEHLNANLLEKSITVINPRASLLYNISERWISRASYARGFRAPLFYSEDVHSEMIPGEVRRVKLASNLKKETSDSFMASLEYNVTSQNQQLILMLEGFYTLLHNPFVYEDAGEENGLAIREKQNRDGALVKGVNLEVKYAPNSKWIMQLGATFQSGKFENKYEPEEGIETDKILRTPDIYGNFTATYKPSENWMINFSGVYTGAMDVPHLKGYITENRLERTKPMFDFGINTNYEIAINDSYKLDLSLGMKNLFNQYQKDFDKGAERDPAYIYGPSLPRTFFAGVKIKM</sequence>
<dbReference type="PROSITE" id="PS52016">
    <property type="entry name" value="TONB_DEPENDENT_REC_3"/>
    <property type="match status" value="1"/>
</dbReference>
<keyword evidence="5 9" id="KW-0798">TonB box</keyword>
<evidence type="ECO:0000256" key="7">
    <source>
        <dbReference type="ARBA" id="ARBA00023237"/>
    </source>
</evidence>
<dbReference type="EMBL" id="CDOE01000035">
    <property type="protein sequence ID" value="CEN33333.1"/>
    <property type="molecule type" value="Genomic_DNA"/>
</dbReference>
<dbReference type="InterPro" id="IPR008969">
    <property type="entry name" value="CarboxyPept-like_regulatory"/>
</dbReference>
<dbReference type="GeneID" id="69579756"/>
<keyword evidence="7 8" id="KW-0998">Cell outer membrane</keyword>
<dbReference type="Pfam" id="PF07715">
    <property type="entry name" value="Plug"/>
    <property type="match status" value="1"/>
</dbReference>
<gene>
    <name evidence="10" type="ORF">CCAN12_400001</name>
</gene>
<proteinExistence type="inferred from homology"/>
<reference evidence="10 11" key="1">
    <citation type="submission" date="2015-01" db="EMBL/GenBank/DDBJ databases">
        <authorList>
            <person name="Xiang T."/>
            <person name="Song Y."/>
            <person name="Huang L."/>
            <person name="Wang B."/>
            <person name="Wu P."/>
        </authorList>
    </citation>
    <scope>NUCLEOTIDE SEQUENCE [LARGE SCALE GENOMIC DNA]</scope>
    <source>
        <strain evidence="10 11">Cc12</strain>
    </source>
</reference>
<evidence type="ECO:0000256" key="2">
    <source>
        <dbReference type="ARBA" id="ARBA00022448"/>
    </source>
</evidence>
<name>A0A0B7H6S7_9FLAO</name>
<dbReference type="GO" id="GO:0044718">
    <property type="term" value="P:siderophore transmembrane transport"/>
    <property type="evidence" value="ECO:0007669"/>
    <property type="project" value="TreeGrafter"/>
</dbReference>
<dbReference type="RefSeq" id="WP_041998908.1">
    <property type="nucleotide sequence ID" value="NZ_CP022382.1"/>
</dbReference>
<dbReference type="Gene3D" id="2.40.170.20">
    <property type="entry name" value="TonB-dependent receptor, beta-barrel domain"/>
    <property type="match status" value="1"/>
</dbReference>
<evidence type="ECO:0000256" key="5">
    <source>
        <dbReference type="ARBA" id="ARBA00023077"/>
    </source>
</evidence>
<dbReference type="Gene3D" id="2.60.40.1120">
    <property type="entry name" value="Carboxypeptidase-like, regulatory domain"/>
    <property type="match status" value="1"/>
</dbReference>
<dbReference type="SUPFAM" id="SSF56935">
    <property type="entry name" value="Porins"/>
    <property type="match status" value="1"/>
</dbReference>
<dbReference type="GO" id="GO:0015344">
    <property type="term" value="F:siderophore uptake transmembrane transporter activity"/>
    <property type="evidence" value="ECO:0007669"/>
    <property type="project" value="TreeGrafter"/>
</dbReference>
<dbReference type="GO" id="GO:0009279">
    <property type="term" value="C:cell outer membrane"/>
    <property type="evidence" value="ECO:0007669"/>
    <property type="project" value="UniProtKB-SubCell"/>
</dbReference>
<dbReference type="InterPro" id="IPR000531">
    <property type="entry name" value="Beta-barrel_TonB"/>
</dbReference>